<dbReference type="PANTHER" id="PTHR10357:SF205">
    <property type="entry name" value="O-GLYCOSYL HYDROLASE FAMILY 13"/>
    <property type="match status" value="1"/>
</dbReference>
<feature type="domain" description="Glycosyl hydrolase family 13 catalytic" evidence="1">
    <location>
        <begin position="9"/>
        <end position="435"/>
    </location>
</feature>
<dbReference type="Proteomes" id="UP000065822">
    <property type="component" value="Chromosome"/>
</dbReference>
<dbReference type="InterPro" id="IPR006047">
    <property type="entry name" value="GH13_cat_dom"/>
</dbReference>
<dbReference type="RefSeq" id="WP_066428916.1">
    <property type="nucleotide sequence ID" value="NZ_CP014227.1"/>
</dbReference>
<dbReference type="GO" id="GO:0009313">
    <property type="term" value="P:oligosaccharide catabolic process"/>
    <property type="evidence" value="ECO:0007669"/>
    <property type="project" value="TreeGrafter"/>
</dbReference>
<evidence type="ECO:0000259" key="1">
    <source>
        <dbReference type="SMART" id="SM00642"/>
    </source>
</evidence>
<dbReference type="Gene3D" id="3.20.20.80">
    <property type="entry name" value="Glycosidases"/>
    <property type="match status" value="2"/>
</dbReference>
<dbReference type="EMBL" id="LT906449">
    <property type="protein sequence ID" value="SNV06187.1"/>
    <property type="molecule type" value="Genomic_DNA"/>
</dbReference>
<name>A0AAX2GWA0_9FLAO</name>
<keyword evidence="3" id="KW-0326">Glycosidase</keyword>
<dbReference type="Proteomes" id="UP000215539">
    <property type="component" value="Chromosome 1"/>
</dbReference>
<reference evidence="3 5" key="2">
    <citation type="submission" date="2017-06" db="EMBL/GenBank/DDBJ databases">
        <authorList>
            <consortium name="Pathogen Informatics"/>
        </authorList>
    </citation>
    <scope>NUCLEOTIDE SEQUENCE [LARGE SCALE GENOMIC DNA]</scope>
    <source>
        <strain evidence="3 5">NCTC12947</strain>
    </source>
</reference>
<dbReference type="InterPro" id="IPR017853">
    <property type="entry name" value="GH"/>
</dbReference>
<evidence type="ECO:0000313" key="2">
    <source>
        <dbReference type="EMBL" id="AMD84953.1"/>
    </source>
</evidence>
<gene>
    <name evidence="2" type="ORF">AXF12_05135</name>
    <name evidence="3" type="ORF">SAMEA44541418_00701</name>
</gene>
<evidence type="ECO:0000313" key="4">
    <source>
        <dbReference type="Proteomes" id="UP000065822"/>
    </source>
</evidence>
<keyword evidence="4" id="KW-1185">Reference proteome</keyword>
<dbReference type="AlphaFoldDB" id="A0AAX2GWA0"/>
<organism evidence="3 5">
    <name type="scientific">Capnocytophaga haemolytica</name>
    <dbReference type="NCBI Taxonomy" id="45243"/>
    <lineage>
        <taxon>Bacteria</taxon>
        <taxon>Pseudomonadati</taxon>
        <taxon>Bacteroidota</taxon>
        <taxon>Flavobacteriia</taxon>
        <taxon>Flavobacteriales</taxon>
        <taxon>Flavobacteriaceae</taxon>
        <taxon>Capnocytophaga</taxon>
    </lineage>
</organism>
<dbReference type="Pfam" id="PF00128">
    <property type="entry name" value="Alpha-amylase"/>
    <property type="match status" value="1"/>
</dbReference>
<dbReference type="KEGG" id="chg:AXF12_05135"/>
<evidence type="ECO:0000313" key="3">
    <source>
        <dbReference type="EMBL" id="SNV06187.1"/>
    </source>
</evidence>
<dbReference type="PANTHER" id="PTHR10357">
    <property type="entry name" value="ALPHA-AMYLASE FAMILY MEMBER"/>
    <property type="match status" value="1"/>
</dbReference>
<sequence length="552" mass="62497">MSEKIVIYQALVRLFGNTNTTNKQWGSKEENGVGKFNDFTDKALAGIKELGVTHVWYTGVLHHATTTDYTAIGVDNDNPAVVKGRAGSPYAVKDYYNVDPDLAEDPANRLEEFKALVARTHKAGLKVIIDIVPNHVARHYKSTSKPTGVKDFGEEDDTSVTYARDNNFYYNPDEAFRLPEGIWGSYEEYPAKWTGNDCRASQPSITDWYETVKLNYGIRPDGVEDFDPIPDTWQKMRDIALYWLAMGVDGFRFDMAEMVPVAFWHYLNSTIKAQYSEALLIAEVYNPQLYRAYLHEGKMDYLYDKIQLYDSLRAIVSEGASTDSIAPIQRDLADIAPAMLHFLENHDEQRIASPEFAGNPWKAVSAMAVSALISNAPVMLYFGQEVGERAADWAGFGSPSRTSIFDYIGVPAHQRWVNNKQFDGGQLSEAEQALRDFYCRLLNLKVRGAYFDLHEHNRAHTPYYNDKVYTFMRIDEGAQWLIAVNFAQYDHFGFDLQLPPYIIGSCFLNDGTYPLQEELYGTNTTTLVVENGIGLVRIELAPLQTLVLKITE</sequence>
<evidence type="ECO:0000313" key="5">
    <source>
        <dbReference type="Proteomes" id="UP000215539"/>
    </source>
</evidence>
<protein>
    <submittedName>
        <fullName evidence="3">Alpha-amylase</fullName>
        <ecNumber evidence="3">3.2.1.1</ecNumber>
    </submittedName>
</protein>
<proteinExistence type="predicted"/>
<dbReference type="CDD" id="cd11349">
    <property type="entry name" value="AmyAc_3"/>
    <property type="match status" value="1"/>
</dbReference>
<accession>A0AAX2GWA0</accession>
<dbReference type="SMART" id="SM00642">
    <property type="entry name" value="Aamy"/>
    <property type="match status" value="1"/>
</dbReference>
<dbReference type="GO" id="GO:0004556">
    <property type="term" value="F:alpha-amylase activity"/>
    <property type="evidence" value="ECO:0007669"/>
    <property type="project" value="UniProtKB-EC"/>
</dbReference>
<dbReference type="EC" id="3.2.1.1" evidence="3"/>
<keyword evidence="3" id="KW-0378">Hydrolase</keyword>
<reference evidence="2 4" key="1">
    <citation type="submission" date="2016-02" db="EMBL/GenBank/DDBJ databases">
        <authorList>
            <person name="Holder M.E."/>
            <person name="Ajami N.J."/>
            <person name="Petrosino J.F."/>
        </authorList>
    </citation>
    <scope>NUCLEOTIDE SEQUENCE [LARGE SCALE GENOMIC DNA]</scope>
    <source>
        <strain evidence="2 4">CCUG 32990</strain>
    </source>
</reference>
<dbReference type="EMBL" id="CP014227">
    <property type="protein sequence ID" value="AMD84953.1"/>
    <property type="molecule type" value="Genomic_DNA"/>
</dbReference>
<dbReference type="SUPFAM" id="SSF51445">
    <property type="entry name" value="(Trans)glycosidases"/>
    <property type="match status" value="1"/>
</dbReference>